<organism evidence="1 2">
    <name type="scientific">Pelomonas nitida</name>
    <dbReference type="NCBI Taxonomy" id="3299027"/>
    <lineage>
        <taxon>Bacteria</taxon>
        <taxon>Pseudomonadati</taxon>
        <taxon>Pseudomonadota</taxon>
        <taxon>Betaproteobacteria</taxon>
        <taxon>Burkholderiales</taxon>
        <taxon>Sphaerotilaceae</taxon>
        <taxon>Roseateles</taxon>
    </lineage>
</organism>
<name>A0ABW7G9T8_9BURK</name>
<sequence>MTTATQTPNVTQQLDALFDQVGVDALALNFAQALAEAAGLNRTSAGIRFYRWRALRLAQEQQAA</sequence>
<gene>
    <name evidence="1" type="ORF">ACG00X_17950</name>
</gene>
<proteinExistence type="predicted"/>
<evidence type="ECO:0000313" key="2">
    <source>
        <dbReference type="Proteomes" id="UP001606305"/>
    </source>
</evidence>
<comment type="caution">
    <text evidence="1">The sequence shown here is derived from an EMBL/GenBank/DDBJ whole genome shotgun (WGS) entry which is preliminary data.</text>
</comment>
<dbReference type="Proteomes" id="UP001606305">
    <property type="component" value="Unassembled WGS sequence"/>
</dbReference>
<protein>
    <submittedName>
        <fullName evidence="1">Uncharacterized protein</fullName>
    </submittedName>
</protein>
<reference evidence="1 2" key="1">
    <citation type="submission" date="2024-09" db="EMBL/GenBank/DDBJ databases">
        <title>Novel species of the genus Pelomonas and Roseateles isolated from streams.</title>
        <authorList>
            <person name="Lu H."/>
        </authorList>
    </citation>
    <scope>NUCLEOTIDE SEQUENCE [LARGE SCALE GENOMIC DNA]</scope>
    <source>
        <strain evidence="1 2">BYS96W</strain>
    </source>
</reference>
<accession>A0ABW7G9T8</accession>
<keyword evidence="2" id="KW-1185">Reference proteome</keyword>
<dbReference type="RefSeq" id="WP_394489987.1">
    <property type="nucleotide sequence ID" value="NZ_JBIGIA010000015.1"/>
</dbReference>
<evidence type="ECO:0000313" key="1">
    <source>
        <dbReference type="EMBL" id="MFG6458725.1"/>
    </source>
</evidence>
<dbReference type="EMBL" id="JBIGIA010000015">
    <property type="protein sequence ID" value="MFG6458725.1"/>
    <property type="molecule type" value="Genomic_DNA"/>
</dbReference>